<protein>
    <submittedName>
        <fullName evidence="2">Uncharacterized protein</fullName>
    </submittedName>
</protein>
<feature type="compositionally biased region" description="Polar residues" evidence="1">
    <location>
        <begin position="18"/>
        <end position="30"/>
    </location>
</feature>
<accession>A0A699RM02</accession>
<name>A0A699RM02_TANCI</name>
<reference evidence="2" key="1">
    <citation type="journal article" date="2019" name="Sci. Rep.">
        <title>Draft genome of Tanacetum cinerariifolium, the natural source of mosquito coil.</title>
        <authorList>
            <person name="Yamashiro T."/>
            <person name="Shiraishi A."/>
            <person name="Satake H."/>
            <person name="Nakayama K."/>
        </authorList>
    </citation>
    <scope>NUCLEOTIDE SEQUENCE</scope>
</reference>
<gene>
    <name evidence="2" type="ORF">Tci_859440</name>
</gene>
<sequence length="81" mass="9194">MWVRHGVEGTFVEKRAAQSPTIENQQQNNPVHVVESDSDEEIEAHIRDESEEEFDDTIDDTSDTTNNDGVGNMRDDESDDD</sequence>
<organism evidence="2">
    <name type="scientific">Tanacetum cinerariifolium</name>
    <name type="common">Dalmatian daisy</name>
    <name type="synonym">Chrysanthemum cinerariifolium</name>
    <dbReference type="NCBI Taxonomy" id="118510"/>
    <lineage>
        <taxon>Eukaryota</taxon>
        <taxon>Viridiplantae</taxon>
        <taxon>Streptophyta</taxon>
        <taxon>Embryophyta</taxon>
        <taxon>Tracheophyta</taxon>
        <taxon>Spermatophyta</taxon>
        <taxon>Magnoliopsida</taxon>
        <taxon>eudicotyledons</taxon>
        <taxon>Gunneridae</taxon>
        <taxon>Pentapetalae</taxon>
        <taxon>asterids</taxon>
        <taxon>campanulids</taxon>
        <taxon>Asterales</taxon>
        <taxon>Asteraceae</taxon>
        <taxon>Asteroideae</taxon>
        <taxon>Anthemideae</taxon>
        <taxon>Anthemidinae</taxon>
        <taxon>Tanacetum</taxon>
    </lineage>
</organism>
<evidence type="ECO:0000256" key="1">
    <source>
        <dbReference type="SAM" id="MobiDB-lite"/>
    </source>
</evidence>
<feature type="region of interest" description="Disordered" evidence="1">
    <location>
        <begin position="1"/>
        <end position="81"/>
    </location>
</feature>
<dbReference type="AlphaFoldDB" id="A0A699RM02"/>
<comment type="caution">
    <text evidence="2">The sequence shown here is derived from an EMBL/GenBank/DDBJ whole genome shotgun (WGS) entry which is preliminary data.</text>
</comment>
<evidence type="ECO:0000313" key="2">
    <source>
        <dbReference type="EMBL" id="GFC87470.1"/>
    </source>
</evidence>
<feature type="compositionally biased region" description="Basic and acidic residues" evidence="1">
    <location>
        <begin position="1"/>
        <end position="16"/>
    </location>
</feature>
<feature type="compositionally biased region" description="Acidic residues" evidence="1">
    <location>
        <begin position="49"/>
        <end position="62"/>
    </location>
</feature>
<proteinExistence type="predicted"/>
<dbReference type="EMBL" id="BKCJ011110406">
    <property type="protein sequence ID" value="GFC87470.1"/>
    <property type="molecule type" value="Genomic_DNA"/>
</dbReference>